<feature type="region of interest" description="Disordered" evidence="1">
    <location>
        <begin position="17"/>
        <end position="59"/>
    </location>
</feature>
<keyword evidence="4" id="KW-1185">Reference proteome</keyword>
<organism evidence="3 4">
    <name type="scientific">Microbacterium terricola</name>
    <dbReference type="NCBI Taxonomy" id="344163"/>
    <lineage>
        <taxon>Bacteria</taxon>
        <taxon>Bacillati</taxon>
        <taxon>Actinomycetota</taxon>
        <taxon>Actinomycetes</taxon>
        <taxon>Micrococcales</taxon>
        <taxon>Microbacteriaceae</taxon>
        <taxon>Microbacterium</taxon>
    </lineage>
</organism>
<feature type="compositionally biased region" description="Gly residues" evidence="1">
    <location>
        <begin position="37"/>
        <end position="46"/>
    </location>
</feature>
<dbReference type="InterPro" id="IPR000835">
    <property type="entry name" value="HTH_MarR-typ"/>
</dbReference>
<dbReference type="Pfam" id="PF12802">
    <property type="entry name" value="MarR_2"/>
    <property type="match status" value="1"/>
</dbReference>
<evidence type="ECO:0000259" key="2">
    <source>
        <dbReference type="PROSITE" id="PS50995"/>
    </source>
</evidence>
<evidence type="ECO:0000313" key="3">
    <source>
        <dbReference type="EMBL" id="BDV32203.1"/>
    </source>
</evidence>
<dbReference type="Gene3D" id="1.10.10.10">
    <property type="entry name" value="Winged helix-like DNA-binding domain superfamily/Winged helix DNA-binding domain"/>
    <property type="match status" value="1"/>
</dbReference>
<dbReference type="PROSITE" id="PS50995">
    <property type="entry name" value="HTH_MARR_2"/>
    <property type="match status" value="1"/>
</dbReference>
<feature type="domain" description="HTH marR-type" evidence="2">
    <location>
        <begin position="6"/>
        <end position="169"/>
    </location>
</feature>
<dbReference type="PANTHER" id="PTHR33164:SF43">
    <property type="entry name" value="HTH-TYPE TRANSCRIPTIONAL REPRESSOR YETL"/>
    <property type="match status" value="1"/>
</dbReference>
<gene>
    <name evidence="3" type="ORF">Microterr_28630</name>
</gene>
<dbReference type="InterPro" id="IPR039422">
    <property type="entry name" value="MarR/SlyA-like"/>
</dbReference>
<dbReference type="PRINTS" id="PR00598">
    <property type="entry name" value="HTHMARR"/>
</dbReference>
<dbReference type="SMART" id="SM00347">
    <property type="entry name" value="HTH_MARR"/>
    <property type="match status" value="1"/>
</dbReference>
<proteinExistence type="predicted"/>
<dbReference type="EMBL" id="AP027141">
    <property type="protein sequence ID" value="BDV32203.1"/>
    <property type="molecule type" value="Genomic_DNA"/>
</dbReference>
<protein>
    <recommendedName>
        <fullName evidence="2">HTH marR-type domain-containing protein</fullName>
    </recommendedName>
</protein>
<name>A0ABM8E2L4_9MICO</name>
<dbReference type="PANTHER" id="PTHR33164">
    <property type="entry name" value="TRANSCRIPTIONAL REGULATOR, MARR FAMILY"/>
    <property type="match status" value="1"/>
</dbReference>
<accession>A0ABM8E2L4</accession>
<dbReference type="InterPro" id="IPR036388">
    <property type="entry name" value="WH-like_DNA-bd_sf"/>
</dbReference>
<evidence type="ECO:0000313" key="4">
    <source>
        <dbReference type="Proteomes" id="UP001317779"/>
    </source>
</evidence>
<reference evidence="3 4" key="1">
    <citation type="submission" date="2022-12" db="EMBL/GenBank/DDBJ databases">
        <title>Microbacterium terricola strain KV-448 chromosome, complete genome.</title>
        <authorList>
            <person name="Oshima T."/>
            <person name="Moriya T."/>
            <person name="Bessho Y."/>
        </authorList>
    </citation>
    <scope>NUCLEOTIDE SEQUENCE [LARGE SCALE GENOMIC DNA]</scope>
    <source>
        <strain evidence="3 4">KV-448</strain>
    </source>
</reference>
<dbReference type="InterPro" id="IPR036390">
    <property type="entry name" value="WH_DNA-bd_sf"/>
</dbReference>
<dbReference type="InterPro" id="IPR011991">
    <property type="entry name" value="ArsR-like_HTH"/>
</dbReference>
<dbReference type="SUPFAM" id="SSF46785">
    <property type="entry name" value="Winged helix' DNA-binding domain"/>
    <property type="match status" value="1"/>
</dbReference>
<sequence length="174" mass="18493">MTDSDADAIVAALSQLRGRRGPRPPWMDGAGHDGHGHGGPHGGFHGGPHHHPGHGAGPHVRFAGPARLRLLETLAAASAPLSVSELAEAIGVDQPRASRLVQQCVDMALVRREADPDDARRTRIVLTVEGGQIVRGFRGQRRDAVESALAGFSDDERAELARLLTKLAAAWPDR</sequence>
<dbReference type="RefSeq" id="WP_263797141.1">
    <property type="nucleotide sequence ID" value="NZ_AP027141.1"/>
</dbReference>
<evidence type="ECO:0000256" key="1">
    <source>
        <dbReference type="SAM" id="MobiDB-lite"/>
    </source>
</evidence>
<dbReference type="CDD" id="cd00090">
    <property type="entry name" value="HTH_ARSR"/>
    <property type="match status" value="1"/>
</dbReference>
<dbReference type="Proteomes" id="UP001317779">
    <property type="component" value="Chromosome"/>
</dbReference>